<dbReference type="EMBL" id="CP036349">
    <property type="protein sequence ID" value="QDV73488.1"/>
    <property type="molecule type" value="Genomic_DNA"/>
</dbReference>
<reference evidence="5 6" key="1">
    <citation type="submission" date="2019-02" db="EMBL/GenBank/DDBJ databases">
        <title>Deep-cultivation of Planctomycetes and their phenomic and genomic characterization uncovers novel biology.</title>
        <authorList>
            <person name="Wiegand S."/>
            <person name="Jogler M."/>
            <person name="Boedeker C."/>
            <person name="Pinto D."/>
            <person name="Vollmers J."/>
            <person name="Rivas-Marin E."/>
            <person name="Kohn T."/>
            <person name="Peeters S.H."/>
            <person name="Heuer A."/>
            <person name="Rast P."/>
            <person name="Oberbeckmann S."/>
            <person name="Bunk B."/>
            <person name="Jeske O."/>
            <person name="Meyerdierks A."/>
            <person name="Storesund J.E."/>
            <person name="Kallscheuer N."/>
            <person name="Luecker S."/>
            <person name="Lage O.M."/>
            <person name="Pohl T."/>
            <person name="Merkel B.J."/>
            <person name="Hornburger P."/>
            <person name="Mueller R.-W."/>
            <person name="Bruemmer F."/>
            <person name="Labrenz M."/>
            <person name="Spormann A.M."/>
            <person name="Op den Camp H."/>
            <person name="Overmann J."/>
            <person name="Amann R."/>
            <person name="Jetten M.S.M."/>
            <person name="Mascher T."/>
            <person name="Medema M.H."/>
            <person name="Devos D.P."/>
            <person name="Kaster A.-K."/>
            <person name="Ovreas L."/>
            <person name="Rohde M."/>
            <person name="Galperin M.Y."/>
            <person name="Jogler C."/>
        </authorList>
    </citation>
    <scope>NUCLEOTIDE SEQUENCE [LARGE SCALE GENOMIC DNA]</scope>
    <source>
        <strain evidence="5 6">Spa11</strain>
    </source>
</reference>
<dbReference type="Pfam" id="PF01022">
    <property type="entry name" value="HTH_5"/>
    <property type="match status" value="1"/>
</dbReference>
<dbReference type="PRINTS" id="PR00778">
    <property type="entry name" value="HTHARSR"/>
</dbReference>
<dbReference type="AlphaFoldDB" id="A0A518K6S4"/>
<name>A0A518K6S4_9BACT</name>
<dbReference type="Gene3D" id="1.10.10.10">
    <property type="entry name" value="Winged helix-like DNA-binding domain superfamily/Winged helix DNA-binding domain"/>
    <property type="match status" value="1"/>
</dbReference>
<evidence type="ECO:0000259" key="4">
    <source>
        <dbReference type="PROSITE" id="PS50987"/>
    </source>
</evidence>
<accession>A0A518K6S4</accession>
<dbReference type="NCBIfam" id="NF033788">
    <property type="entry name" value="HTH_metalloreg"/>
    <property type="match status" value="1"/>
</dbReference>
<dbReference type="SUPFAM" id="SSF46785">
    <property type="entry name" value="Winged helix' DNA-binding domain"/>
    <property type="match status" value="1"/>
</dbReference>
<dbReference type="SMART" id="SM00418">
    <property type="entry name" value="HTH_ARSR"/>
    <property type="match status" value="1"/>
</dbReference>
<keyword evidence="1" id="KW-0805">Transcription regulation</keyword>
<dbReference type="InterPro" id="IPR036388">
    <property type="entry name" value="WH-like_DNA-bd_sf"/>
</dbReference>
<organism evidence="5 6">
    <name type="scientific">Botrimarina mediterranea</name>
    <dbReference type="NCBI Taxonomy" id="2528022"/>
    <lineage>
        <taxon>Bacteria</taxon>
        <taxon>Pseudomonadati</taxon>
        <taxon>Planctomycetota</taxon>
        <taxon>Planctomycetia</taxon>
        <taxon>Pirellulales</taxon>
        <taxon>Lacipirellulaceae</taxon>
        <taxon>Botrimarina</taxon>
    </lineage>
</organism>
<evidence type="ECO:0000313" key="6">
    <source>
        <dbReference type="Proteomes" id="UP000316426"/>
    </source>
</evidence>
<dbReference type="Proteomes" id="UP000316426">
    <property type="component" value="Chromosome"/>
</dbReference>
<evidence type="ECO:0000256" key="2">
    <source>
        <dbReference type="ARBA" id="ARBA00023125"/>
    </source>
</evidence>
<evidence type="ECO:0000256" key="1">
    <source>
        <dbReference type="ARBA" id="ARBA00023015"/>
    </source>
</evidence>
<keyword evidence="6" id="KW-1185">Reference proteome</keyword>
<dbReference type="InterPro" id="IPR051081">
    <property type="entry name" value="HTH_MetalResp_TranReg"/>
</dbReference>
<keyword evidence="2" id="KW-0238">DNA-binding</keyword>
<evidence type="ECO:0000256" key="3">
    <source>
        <dbReference type="ARBA" id="ARBA00023163"/>
    </source>
</evidence>
<evidence type="ECO:0000313" key="5">
    <source>
        <dbReference type="EMBL" id="QDV73488.1"/>
    </source>
</evidence>
<sequence length="123" mass="13874">MRDLLAVTKALSDENRVRALGLLRDRELCLCQIVEVLALASSTVSKHMSVLHQARLVESRKEGRWAHFRLAEEDSPVEARQALELVLASLARDKQAKADQQTLKVVLKMPPEELCRQQANCKC</sequence>
<dbReference type="InterPro" id="IPR036390">
    <property type="entry name" value="WH_DNA-bd_sf"/>
</dbReference>
<dbReference type="PANTHER" id="PTHR33154:SF18">
    <property type="entry name" value="ARSENICAL RESISTANCE OPERON REPRESSOR"/>
    <property type="match status" value="1"/>
</dbReference>
<protein>
    <submittedName>
        <fullName evidence="5">Cadmium resistance transcriptional regulatory protein CadC</fullName>
    </submittedName>
</protein>
<dbReference type="GO" id="GO:0003700">
    <property type="term" value="F:DNA-binding transcription factor activity"/>
    <property type="evidence" value="ECO:0007669"/>
    <property type="project" value="InterPro"/>
</dbReference>
<dbReference type="RefSeq" id="WP_145110564.1">
    <property type="nucleotide sequence ID" value="NZ_CP036349.1"/>
</dbReference>
<dbReference type="InterPro" id="IPR011991">
    <property type="entry name" value="ArsR-like_HTH"/>
</dbReference>
<gene>
    <name evidence="5" type="primary">cadC</name>
    <name evidence="5" type="ORF">Spa11_16840</name>
</gene>
<dbReference type="PANTHER" id="PTHR33154">
    <property type="entry name" value="TRANSCRIPTIONAL REGULATOR, ARSR FAMILY"/>
    <property type="match status" value="1"/>
</dbReference>
<dbReference type="KEGG" id="bmei:Spa11_16840"/>
<dbReference type="InterPro" id="IPR001845">
    <property type="entry name" value="HTH_ArsR_DNA-bd_dom"/>
</dbReference>
<dbReference type="PROSITE" id="PS50987">
    <property type="entry name" value="HTH_ARSR_2"/>
    <property type="match status" value="1"/>
</dbReference>
<proteinExistence type="predicted"/>
<dbReference type="GO" id="GO:0003677">
    <property type="term" value="F:DNA binding"/>
    <property type="evidence" value="ECO:0007669"/>
    <property type="project" value="UniProtKB-KW"/>
</dbReference>
<feature type="domain" description="HTH arsR-type" evidence="4">
    <location>
        <begin position="1"/>
        <end position="97"/>
    </location>
</feature>
<keyword evidence="3" id="KW-0804">Transcription</keyword>
<dbReference type="CDD" id="cd00090">
    <property type="entry name" value="HTH_ARSR"/>
    <property type="match status" value="1"/>
</dbReference>